<dbReference type="PANTHER" id="PTHR36183:SF2">
    <property type="entry name" value="BETA-GLUCURONIDASE C-TERMINAL DOMAIN-CONTAINING PROTEIN"/>
    <property type="match status" value="1"/>
</dbReference>
<dbReference type="Pfam" id="PF16862">
    <property type="entry name" value="Glyco_hydro_79C"/>
    <property type="match status" value="1"/>
</dbReference>
<dbReference type="Gene3D" id="3.20.20.80">
    <property type="entry name" value="Glycosidases"/>
    <property type="match status" value="1"/>
</dbReference>
<dbReference type="PANTHER" id="PTHR36183">
    <property type="entry name" value="BETA-GLUCURONIDASE"/>
    <property type="match status" value="1"/>
</dbReference>
<evidence type="ECO:0000313" key="3">
    <source>
        <dbReference type="EMBL" id="CAE6863034.1"/>
    </source>
</evidence>
<dbReference type="RefSeq" id="WP_200661388.1">
    <property type="nucleotide sequence ID" value="NZ_CAJNBH010000061.1"/>
</dbReference>
<dbReference type="SUPFAM" id="SSF51445">
    <property type="entry name" value="(Trans)glycosidases"/>
    <property type="match status" value="1"/>
</dbReference>
<feature type="domain" description="Beta-glucuronidase C-terminal" evidence="2">
    <location>
        <begin position="403"/>
        <end position="510"/>
    </location>
</feature>
<evidence type="ECO:0000256" key="1">
    <source>
        <dbReference type="SAM" id="SignalP"/>
    </source>
</evidence>
<organism evidence="3 4">
    <name type="scientific">Paraburkholderia nemoris</name>
    <dbReference type="NCBI Taxonomy" id="2793076"/>
    <lineage>
        <taxon>Bacteria</taxon>
        <taxon>Pseudomonadati</taxon>
        <taxon>Pseudomonadota</taxon>
        <taxon>Betaproteobacteria</taxon>
        <taxon>Burkholderiales</taxon>
        <taxon>Burkholderiaceae</taxon>
        <taxon>Paraburkholderia</taxon>
    </lineage>
</organism>
<feature type="chain" id="PRO_5046061945" description="Beta-glucuronidase C-terminal domain-containing protein" evidence="1">
    <location>
        <begin position="24"/>
        <end position="514"/>
    </location>
</feature>
<sequence>MQNISRIIMTTSLLSGLLSSTFAGENSPPTGALKVTATVNVNLQAKERSVTPSFLGLSMVLSETPYMVGTCTSPNPHFRQLLGNLLAYSNGPMEIRELNDKAFGPTTIPDHLPALANLYRDMQSPQHGVKYFMGVDFSGNFDAQGNENGIAASQAESFRSLLPQGSVLSYEIGNEPDLYNAEHSRSNYTYAKYKLQYEQTVAAIESKGTGVPMAAPVFSGYPGGFMKSLDDFIASEHAHLGMLDLHYYGGSHCNGKVVPADYLLSSEAINHRTSTASPDRMGGYIAALNRTGRGNVRIGEMNSVACGGQDGVSNTFQSALWVLDEAMSYAEAGVSGINIFTIANANAYYTPFRFSHTGTFPESQYTISQINPIYYGMLAVDEMLQSKAALLPASLSTSLNIKAYATTDEHGKIRVLLINKEEGQAGDGDVVLHLARHGDAEVSALRATNNDYRVSDYTHYTDDDKVTLAGQTFKAGSVQDGDLHGTRERTTVHPKDGVYVVPLPHASAAIVEFR</sequence>
<dbReference type="InterPro" id="IPR052974">
    <property type="entry name" value="GH79_Enzymes"/>
</dbReference>
<dbReference type="Gene3D" id="2.60.40.1180">
    <property type="entry name" value="Golgi alpha-mannosidase II"/>
    <property type="match status" value="1"/>
</dbReference>
<dbReference type="InterPro" id="IPR031728">
    <property type="entry name" value="GlcAase_C"/>
</dbReference>
<dbReference type="InterPro" id="IPR013780">
    <property type="entry name" value="Glyco_hydro_b"/>
</dbReference>
<gene>
    <name evidence="3" type="ORF">R69776_08110</name>
</gene>
<comment type="caution">
    <text evidence="3">The sequence shown here is derived from an EMBL/GenBank/DDBJ whole genome shotgun (WGS) entry which is preliminary data.</text>
</comment>
<keyword evidence="1" id="KW-0732">Signal</keyword>
<keyword evidence="4" id="KW-1185">Reference proteome</keyword>
<dbReference type="InterPro" id="IPR017853">
    <property type="entry name" value="GH"/>
</dbReference>
<dbReference type="EMBL" id="CAJNBH010000061">
    <property type="protein sequence ID" value="CAE6863034.1"/>
    <property type="molecule type" value="Genomic_DNA"/>
</dbReference>
<evidence type="ECO:0000259" key="2">
    <source>
        <dbReference type="Pfam" id="PF16862"/>
    </source>
</evidence>
<dbReference type="Proteomes" id="UP000673821">
    <property type="component" value="Unassembled WGS sequence"/>
</dbReference>
<feature type="signal peptide" evidence="1">
    <location>
        <begin position="1"/>
        <end position="23"/>
    </location>
</feature>
<evidence type="ECO:0000313" key="4">
    <source>
        <dbReference type="Proteomes" id="UP000673821"/>
    </source>
</evidence>
<name>A0ABM8T7Q5_9BURK</name>
<proteinExistence type="predicted"/>
<accession>A0ABM8T7Q5</accession>
<reference evidence="3 4" key="1">
    <citation type="submission" date="2021-02" db="EMBL/GenBank/DDBJ databases">
        <authorList>
            <person name="Vanwijnsberghe S."/>
        </authorList>
    </citation>
    <scope>NUCLEOTIDE SEQUENCE [LARGE SCALE GENOMIC DNA]</scope>
    <source>
        <strain evidence="3 4">R-69776</strain>
    </source>
</reference>
<protein>
    <recommendedName>
        <fullName evidence="2">Beta-glucuronidase C-terminal domain-containing protein</fullName>
    </recommendedName>
</protein>